<feature type="region of interest" description="Disordered" evidence="4">
    <location>
        <begin position="1"/>
        <end position="33"/>
    </location>
</feature>
<evidence type="ECO:0000256" key="2">
    <source>
        <dbReference type="ARBA" id="ARBA00023235"/>
    </source>
</evidence>
<dbReference type="SUPFAM" id="SSF55120">
    <property type="entry name" value="Pseudouridine synthase"/>
    <property type="match status" value="1"/>
</dbReference>
<dbReference type="InterPro" id="IPR006145">
    <property type="entry name" value="PsdUridine_synth_RsuA/RluA"/>
</dbReference>
<dbReference type="InterPro" id="IPR042092">
    <property type="entry name" value="PsdUridine_s_RsuA/RluB/E/F_cat"/>
</dbReference>
<dbReference type="InterPro" id="IPR002942">
    <property type="entry name" value="S4_RNA-bd"/>
</dbReference>
<dbReference type="PROSITE" id="PS50889">
    <property type="entry name" value="S4"/>
    <property type="match status" value="1"/>
</dbReference>
<evidence type="ECO:0000256" key="1">
    <source>
        <dbReference type="ARBA" id="ARBA00008348"/>
    </source>
</evidence>
<dbReference type="Pfam" id="PF00849">
    <property type="entry name" value="PseudoU_synth_2"/>
    <property type="match status" value="1"/>
</dbReference>
<evidence type="ECO:0000313" key="6">
    <source>
        <dbReference type="EMBL" id="GGE05235.1"/>
    </source>
</evidence>
<protein>
    <submittedName>
        <fullName evidence="6">Pseudouridylate synthase</fullName>
    </submittedName>
</protein>
<dbReference type="Pfam" id="PF01479">
    <property type="entry name" value="S4"/>
    <property type="match status" value="1"/>
</dbReference>
<accession>A0A916ZMR3</accession>
<sequence>MKKNENKHKKTNKSGFTRKEVAQSKVDQQLKNPEAGMRLNKYISNSGICSRRDADIYIKAGNVTVNDKVVTEMGYKVQLKDEVKFDGRRINPEPKAYVLLNKPKGFYVTGSYEKSNKTVMDLVANASKSRIAPVGKLETSAMGLLLFTNDGTLSKKLSNAKKGVKQIYQIELNRPFRKEDLEKMAEGPFIEGKKVIIEEISYVDNKPPHVVGIELRSQRSHIVQRIFKKFDYEIIKLDRVVFANLDKMNLPRGHYRHLTKQEVINLGMF</sequence>
<keyword evidence="3" id="KW-0694">RNA-binding</keyword>
<dbReference type="PANTHER" id="PTHR47683">
    <property type="entry name" value="PSEUDOURIDINE SYNTHASE FAMILY PROTEIN-RELATED"/>
    <property type="match status" value="1"/>
</dbReference>
<dbReference type="Gene3D" id="3.30.70.580">
    <property type="entry name" value="Pseudouridine synthase I, catalytic domain, N-terminal subdomain"/>
    <property type="match status" value="1"/>
</dbReference>
<dbReference type="FunFam" id="3.10.290.10:FF:000003">
    <property type="entry name" value="Pseudouridine synthase"/>
    <property type="match status" value="1"/>
</dbReference>
<dbReference type="Gene3D" id="3.30.70.1560">
    <property type="entry name" value="Alpha-L RNA-binding motif"/>
    <property type="match status" value="1"/>
</dbReference>
<reference evidence="6 7" key="1">
    <citation type="journal article" date="2014" name="Int. J. Syst. Evol. Microbiol.">
        <title>Complete genome sequence of Corynebacterium casei LMG S-19264T (=DSM 44701T), isolated from a smear-ripened cheese.</title>
        <authorList>
            <consortium name="US DOE Joint Genome Institute (JGI-PGF)"/>
            <person name="Walter F."/>
            <person name="Albersmeier A."/>
            <person name="Kalinowski J."/>
            <person name="Ruckert C."/>
        </authorList>
    </citation>
    <scope>NUCLEOTIDE SEQUENCE [LARGE SCALE GENOMIC DNA]</scope>
    <source>
        <strain evidence="6 7">CGMCC 1.12925</strain>
    </source>
</reference>
<dbReference type="RefSeq" id="WP_188405055.1">
    <property type="nucleotide sequence ID" value="NZ_BMGL01000002.1"/>
</dbReference>
<dbReference type="EMBL" id="BMGL01000002">
    <property type="protein sequence ID" value="GGE05235.1"/>
    <property type="molecule type" value="Genomic_DNA"/>
</dbReference>
<dbReference type="AlphaFoldDB" id="A0A916ZMR3"/>
<dbReference type="SUPFAM" id="SSF55174">
    <property type="entry name" value="Alpha-L RNA-binding motif"/>
    <property type="match status" value="1"/>
</dbReference>
<dbReference type="CDD" id="cd00165">
    <property type="entry name" value="S4"/>
    <property type="match status" value="1"/>
</dbReference>
<evidence type="ECO:0000256" key="3">
    <source>
        <dbReference type="PROSITE-ProRule" id="PRU00182"/>
    </source>
</evidence>
<dbReference type="GO" id="GO:0000455">
    <property type="term" value="P:enzyme-directed rRNA pseudouridine synthesis"/>
    <property type="evidence" value="ECO:0007669"/>
    <property type="project" value="UniProtKB-ARBA"/>
</dbReference>
<name>A0A916ZMR3_9FLAO</name>
<evidence type="ECO:0000256" key="4">
    <source>
        <dbReference type="SAM" id="MobiDB-lite"/>
    </source>
</evidence>
<dbReference type="Gene3D" id="3.10.290.10">
    <property type="entry name" value="RNA-binding S4 domain"/>
    <property type="match status" value="1"/>
</dbReference>
<evidence type="ECO:0000313" key="7">
    <source>
        <dbReference type="Proteomes" id="UP000599688"/>
    </source>
</evidence>
<comment type="similarity">
    <text evidence="1">Belongs to the pseudouridine synthase RsuA family.</text>
</comment>
<keyword evidence="7" id="KW-1185">Reference proteome</keyword>
<dbReference type="InterPro" id="IPR050343">
    <property type="entry name" value="RsuA_PseudoU_synthase"/>
</dbReference>
<comment type="caution">
    <text evidence="6">The sequence shown here is derived from an EMBL/GenBank/DDBJ whole genome shotgun (WGS) entry which is preliminary data.</text>
</comment>
<organism evidence="6 7">
    <name type="scientific">Psychroflexus salis</name>
    <dbReference type="NCBI Taxonomy" id="1526574"/>
    <lineage>
        <taxon>Bacteria</taxon>
        <taxon>Pseudomonadati</taxon>
        <taxon>Bacteroidota</taxon>
        <taxon>Flavobacteriia</taxon>
        <taxon>Flavobacteriales</taxon>
        <taxon>Flavobacteriaceae</taxon>
        <taxon>Psychroflexus</taxon>
    </lineage>
</organism>
<dbReference type="SMART" id="SM00363">
    <property type="entry name" value="S4"/>
    <property type="match status" value="1"/>
</dbReference>
<dbReference type="InterPro" id="IPR020103">
    <property type="entry name" value="PsdUridine_synth_cat_dom_sf"/>
</dbReference>
<evidence type="ECO:0000259" key="5">
    <source>
        <dbReference type="SMART" id="SM00363"/>
    </source>
</evidence>
<gene>
    <name evidence="6" type="ORF">GCM10010831_03630</name>
</gene>
<keyword evidence="2" id="KW-0413">Isomerase</keyword>
<proteinExistence type="inferred from homology"/>
<dbReference type="Proteomes" id="UP000599688">
    <property type="component" value="Unassembled WGS sequence"/>
</dbReference>
<dbReference type="InterPro" id="IPR036986">
    <property type="entry name" value="S4_RNA-bd_sf"/>
</dbReference>
<dbReference type="PANTHER" id="PTHR47683:SF2">
    <property type="entry name" value="RNA-BINDING S4 DOMAIN-CONTAINING PROTEIN"/>
    <property type="match status" value="1"/>
</dbReference>
<dbReference type="GO" id="GO:0120159">
    <property type="term" value="F:rRNA pseudouridine synthase activity"/>
    <property type="evidence" value="ECO:0007669"/>
    <property type="project" value="UniProtKB-ARBA"/>
</dbReference>
<feature type="domain" description="RNA-binding S4" evidence="5">
    <location>
        <begin position="37"/>
        <end position="99"/>
    </location>
</feature>
<dbReference type="GO" id="GO:0003723">
    <property type="term" value="F:RNA binding"/>
    <property type="evidence" value="ECO:0007669"/>
    <property type="project" value="UniProtKB-KW"/>
</dbReference>
<feature type="compositionally biased region" description="Basic residues" evidence="4">
    <location>
        <begin position="1"/>
        <end position="12"/>
    </location>
</feature>
<dbReference type="InterPro" id="IPR020094">
    <property type="entry name" value="TruA/RsuA/RluB/E/F_N"/>
</dbReference>